<sequence length="293" mass="31668">MTSLPPQSLIAAVERAVGQLPSQWEKLLGGRSNALWRGRTGGADLVVKLYLPSGATPLFPNDPAAEYQILQGLGPLGLAPEALAHIHGDFGSALIYRFVDGQAGDVTLTDLAKVLRRVHQLRPDNPPGLMPSGSGALLRQASEILSRCQDDPHGVAARIEALRHVPPIDGVETPALIHRDPVWTNVVRSSSGVVLIDWQCPAMGDPCEDIAIVLSPFMQVTYLGRRLVAQEIQEFLKSYACAETVARYRTLAPFFAARMAAYAQWCTEAGRGAGKSAVPDELRFSEISEITEL</sequence>
<dbReference type="SUPFAM" id="SSF56112">
    <property type="entry name" value="Protein kinase-like (PK-like)"/>
    <property type="match status" value="1"/>
</dbReference>
<dbReference type="InterPro" id="IPR011009">
    <property type="entry name" value="Kinase-like_dom_sf"/>
</dbReference>
<dbReference type="AlphaFoldDB" id="A0A1I1H1W4"/>
<evidence type="ECO:0000259" key="1">
    <source>
        <dbReference type="Pfam" id="PF01636"/>
    </source>
</evidence>
<accession>A0A1I1H1W4</accession>
<protein>
    <submittedName>
        <fullName evidence="2">Phosphotransferase enzyme family protein</fullName>
    </submittedName>
</protein>
<dbReference type="EMBL" id="FOLX01000001">
    <property type="protein sequence ID" value="SFC17771.1"/>
    <property type="molecule type" value="Genomic_DNA"/>
</dbReference>
<organism evidence="2 3">
    <name type="scientific">Pseudooceanicola nitratireducens</name>
    <dbReference type="NCBI Taxonomy" id="517719"/>
    <lineage>
        <taxon>Bacteria</taxon>
        <taxon>Pseudomonadati</taxon>
        <taxon>Pseudomonadota</taxon>
        <taxon>Alphaproteobacteria</taxon>
        <taxon>Rhodobacterales</taxon>
        <taxon>Paracoccaceae</taxon>
        <taxon>Pseudooceanicola</taxon>
    </lineage>
</organism>
<reference evidence="2 3" key="1">
    <citation type="submission" date="2016-10" db="EMBL/GenBank/DDBJ databases">
        <authorList>
            <person name="de Groot N.N."/>
        </authorList>
    </citation>
    <scope>NUCLEOTIDE SEQUENCE [LARGE SCALE GENOMIC DNA]</scope>
    <source>
        <strain evidence="2 3">DSM 29619</strain>
    </source>
</reference>
<dbReference type="GO" id="GO:0016740">
    <property type="term" value="F:transferase activity"/>
    <property type="evidence" value="ECO:0007669"/>
    <property type="project" value="UniProtKB-KW"/>
</dbReference>
<feature type="domain" description="Aminoglycoside phosphotransferase" evidence="1">
    <location>
        <begin position="25"/>
        <end position="243"/>
    </location>
</feature>
<keyword evidence="2" id="KW-0808">Transferase</keyword>
<keyword evidence="3" id="KW-1185">Reference proteome</keyword>
<gene>
    <name evidence="2" type="ORF">SAMN05421762_0081</name>
</gene>
<dbReference type="Proteomes" id="UP000231644">
    <property type="component" value="Unassembled WGS sequence"/>
</dbReference>
<dbReference type="Gene3D" id="3.90.1200.10">
    <property type="match status" value="1"/>
</dbReference>
<name>A0A1I1H1W4_9RHOB</name>
<evidence type="ECO:0000313" key="3">
    <source>
        <dbReference type="Proteomes" id="UP000231644"/>
    </source>
</evidence>
<dbReference type="InterPro" id="IPR002575">
    <property type="entry name" value="Aminoglycoside_PTrfase"/>
</dbReference>
<dbReference type="STRING" id="517719.SAMN05421762_0081"/>
<dbReference type="RefSeq" id="WP_093448768.1">
    <property type="nucleotide sequence ID" value="NZ_FNZG01000002.1"/>
</dbReference>
<dbReference type="Pfam" id="PF01636">
    <property type="entry name" value="APH"/>
    <property type="match status" value="1"/>
</dbReference>
<dbReference type="OrthoDB" id="7334546at2"/>
<evidence type="ECO:0000313" key="2">
    <source>
        <dbReference type="EMBL" id="SFC17771.1"/>
    </source>
</evidence>
<proteinExistence type="predicted"/>